<dbReference type="EMBL" id="JAGFBS010000017">
    <property type="protein sequence ID" value="KAG6374653.1"/>
    <property type="molecule type" value="Genomic_DNA"/>
</dbReference>
<dbReference type="PANTHER" id="PTHR13349:SF2">
    <property type="entry name" value="TRANSLATION MACHINERY-ASSOCIATED PROTEIN 16"/>
    <property type="match status" value="1"/>
</dbReference>
<keyword evidence="4" id="KW-1185">Reference proteome</keyword>
<evidence type="ECO:0000256" key="2">
    <source>
        <dbReference type="SAM" id="MobiDB-lite"/>
    </source>
</evidence>
<accession>A0A8I2YP98</accession>
<organism evidence="3 4">
    <name type="scientific">Boletus reticuloceps</name>
    <dbReference type="NCBI Taxonomy" id="495285"/>
    <lineage>
        <taxon>Eukaryota</taxon>
        <taxon>Fungi</taxon>
        <taxon>Dikarya</taxon>
        <taxon>Basidiomycota</taxon>
        <taxon>Agaricomycotina</taxon>
        <taxon>Agaricomycetes</taxon>
        <taxon>Agaricomycetidae</taxon>
        <taxon>Boletales</taxon>
        <taxon>Boletineae</taxon>
        <taxon>Boletaceae</taxon>
        <taxon>Boletoideae</taxon>
        <taxon>Boletus</taxon>
    </lineage>
</organism>
<dbReference type="Proteomes" id="UP000683000">
    <property type="component" value="Unassembled WGS sequence"/>
</dbReference>
<proteinExistence type="inferred from homology"/>
<evidence type="ECO:0008006" key="5">
    <source>
        <dbReference type="Google" id="ProtNLM"/>
    </source>
</evidence>
<feature type="region of interest" description="Disordered" evidence="2">
    <location>
        <begin position="1"/>
        <end position="35"/>
    </location>
</feature>
<name>A0A8I2YP98_9AGAM</name>
<dbReference type="OrthoDB" id="270284at2759"/>
<feature type="compositionally biased region" description="Basic and acidic residues" evidence="2">
    <location>
        <begin position="10"/>
        <end position="22"/>
    </location>
</feature>
<sequence length="216" mass="24783">MAGPSKSKSTKREKIFHPDSRKAAQLARTHLRKSKLAQATVKRSKKYALQADVYGFFFHALPPVGVPTLEELHALVRDVWLTRHDDELAQERAARRKGRPKSTTEEKLEEIKLKEKEEYRTGFEVPDLTHEPTVQLLRQWDQKEIAYVQSLRFIRISSADPTMAVVSKPGRHRSLLVDHTSSQHRDQEMSVDENYNILSEPPSRFASTITTMDGPL</sequence>
<protein>
    <recommendedName>
        <fullName evidence="5">Translation machinery-associated protein 16</fullName>
    </recommendedName>
</protein>
<comment type="caution">
    <text evidence="3">The sequence shown here is derived from an EMBL/GenBank/DDBJ whole genome shotgun (WGS) entry which is preliminary data.</text>
</comment>
<dbReference type="Gene3D" id="1.20.1440.170">
    <property type="entry name" value="Translation machinery-associated protein 16-like"/>
    <property type="match status" value="1"/>
</dbReference>
<dbReference type="InterPro" id="IPR038356">
    <property type="entry name" value="Tma16_sf"/>
</dbReference>
<dbReference type="Pfam" id="PF11176">
    <property type="entry name" value="Tma16"/>
    <property type="match status" value="1"/>
</dbReference>
<reference evidence="3" key="1">
    <citation type="submission" date="2021-03" db="EMBL/GenBank/DDBJ databases">
        <title>Evolutionary innovations through gain and loss of genes in the ectomycorrhizal Boletales.</title>
        <authorList>
            <person name="Wu G."/>
            <person name="Miyauchi S."/>
            <person name="Morin E."/>
            <person name="Yang Z.-L."/>
            <person name="Xu J."/>
            <person name="Martin F.M."/>
        </authorList>
    </citation>
    <scope>NUCLEOTIDE SEQUENCE</scope>
    <source>
        <strain evidence="3">BR01</strain>
    </source>
</reference>
<dbReference type="GO" id="GO:0005634">
    <property type="term" value="C:nucleus"/>
    <property type="evidence" value="ECO:0007669"/>
    <property type="project" value="TreeGrafter"/>
</dbReference>
<dbReference type="AlphaFoldDB" id="A0A8I2YP98"/>
<dbReference type="PANTHER" id="PTHR13349">
    <property type="entry name" value="TRANSLATION MACHINERY-ASSOCIATED PROTEIN 16"/>
    <property type="match status" value="1"/>
</dbReference>
<comment type="similarity">
    <text evidence="1">Belongs to the TMA16 family.</text>
</comment>
<gene>
    <name evidence="3" type="ORF">JVT61DRAFT_4018</name>
</gene>
<evidence type="ECO:0000256" key="1">
    <source>
        <dbReference type="ARBA" id="ARBA00034127"/>
    </source>
</evidence>
<evidence type="ECO:0000313" key="3">
    <source>
        <dbReference type="EMBL" id="KAG6374653.1"/>
    </source>
</evidence>
<dbReference type="InterPro" id="IPR021346">
    <property type="entry name" value="Tma16"/>
</dbReference>
<evidence type="ECO:0000313" key="4">
    <source>
        <dbReference type="Proteomes" id="UP000683000"/>
    </source>
</evidence>